<evidence type="ECO:0008006" key="5">
    <source>
        <dbReference type="Google" id="ProtNLM"/>
    </source>
</evidence>
<dbReference type="InterPro" id="IPR027267">
    <property type="entry name" value="AH/BAR_dom_sf"/>
</dbReference>
<feature type="compositionally biased region" description="Polar residues" evidence="2">
    <location>
        <begin position="330"/>
        <end position="346"/>
    </location>
</feature>
<feature type="compositionally biased region" description="Polar residues" evidence="2">
    <location>
        <begin position="455"/>
        <end position="470"/>
    </location>
</feature>
<feature type="compositionally biased region" description="Acidic residues" evidence="2">
    <location>
        <begin position="487"/>
        <end position="498"/>
    </location>
</feature>
<name>A0A4S8ML31_DENBC</name>
<feature type="compositionally biased region" description="Basic and acidic residues" evidence="2">
    <location>
        <begin position="1"/>
        <end position="10"/>
    </location>
</feature>
<keyword evidence="4" id="KW-1185">Reference proteome</keyword>
<evidence type="ECO:0000256" key="1">
    <source>
        <dbReference type="SAM" id="Coils"/>
    </source>
</evidence>
<proteinExistence type="predicted"/>
<feature type="compositionally biased region" description="Basic and acidic residues" evidence="2">
    <location>
        <begin position="398"/>
        <end position="413"/>
    </location>
</feature>
<feature type="region of interest" description="Disordered" evidence="2">
    <location>
        <begin position="1"/>
        <end position="46"/>
    </location>
</feature>
<organism evidence="3 4">
    <name type="scientific">Dendrothele bispora (strain CBS 962.96)</name>
    <dbReference type="NCBI Taxonomy" id="1314807"/>
    <lineage>
        <taxon>Eukaryota</taxon>
        <taxon>Fungi</taxon>
        <taxon>Dikarya</taxon>
        <taxon>Basidiomycota</taxon>
        <taxon>Agaricomycotina</taxon>
        <taxon>Agaricomycetes</taxon>
        <taxon>Agaricomycetidae</taxon>
        <taxon>Agaricales</taxon>
        <taxon>Agaricales incertae sedis</taxon>
        <taxon>Dendrothele</taxon>
    </lineage>
</organism>
<feature type="coiled-coil region" evidence="1">
    <location>
        <begin position="179"/>
        <end position="227"/>
    </location>
</feature>
<dbReference type="Proteomes" id="UP000297245">
    <property type="component" value="Unassembled WGS sequence"/>
</dbReference>
<dbReference type="GO" id="GO:0000329">
    <property type="term" value="C:fungal-type vacuole membrane"/>
    <property type="evidence" value="ECO:0007669"/>
    <property type="project" value="InterPro"/>
</dbReference>
<protein>
    <recommendedName>
        <fullName evidence="5">IMD domain-containing protein</fullName>
    </recommendedName>
</protein>
<sequence length="565" mass="61855">MAPSRSRTESLRNSAYNANSPSKRHSSTGPPLPRNVRSPSPTFSETTNVSAMNFGIDGPSKIITRTDLKASVQAYERLMDTCANYRSALMTMSQATASFADAMEVCSGLKGPSYETGTRLQAASGLHHLIGNHYHVLAETLDKKFEKPLRQHFDTYRSIMTDRSTSYERALREKSEIIKQTERRNLNRKERNLQSFREALVVLQRQVDDLDELKANHYQEIMEHEEEVWDVVQGKVCLMVRSSLDIFDRFTAKASDPIIEPMLQIVPDPFDSYGPPQSEDQIFSILPPLSIMPTAPSSTASPTTRTPELDAIEGLPSSSSSAGWMHHSDNNTTNNAAVTFPSQSSEWADIPSSPTSQVTSSSPTTPTSPTSRRHSVPRTHSTRKSDSSKVRSVLSVIDESRPSRKSNNNDDKVGQSSFNNTTTTSSYTSGSGSTFTGSTLNGSSSSSSSSSSSLIQQPQPQRTFSWTNPFSYGYSSSSPYDFPVSDNNDENNENENESETPRNSTFFPQGQEEESSLTLSSSSSPKGSRSHTPVGNQVHGEGTISSNDSTTTTTNVNSGPVLITS</sequence>
<feature type="compositionally biased region" description="Low complexity" evidence="2">
    <location>
        <begin position="516"/>
        <end position="527"/>
    </location>
</feature>
<feature type="compositionally biased region" description="Polar residues" evidence="2">
    <location>
        <begin position="37"/>
        <end position="46"/>
    </location>
</feature>
<dbReference type="AlphaFoldDB" id="A0A4S8ML31"/>
<feature type="compositionally biased region" description="Basic residues" evidence="2">
    <location>
        <begin position="371"/>
        <end position="382"/>
    </location>
</feature>
<dbReference type="GO" id="GO:0042144">
    <property type="term" value="P:vacuole fusion, non-autophagic"/>
    <property type="evidence" value="ECO:0007669"/>
    <property type="project" value="InterPro"/>
</dbReference>
<dbReference type="OrthoDB" id="5594612at2759"/>
<feature type="compositionally biased region" description="Low complexity" evidence="2">
    <location>
        <begin position="416"/>
        <end position="454"/>
    </location>
</feature>
<dbReference type="PANTHER" id="PTHR38407:SF1">
    <property type="entry name" value="PROTEIN IVY1"/>
    <property type="match status" value="1"/>
</dbReference>
<dbReference type="GO" id="GO:0005543">
    <property type="term" value="F:phospholipid binding"/>
    <property type="evidence" value="ECO:0007669"/>
    <property type="project" value="InterPro"/>
</dbReference>
<dbReference type="SUPFAM" id="SSF103657">
    <property type="entry name" value="BAR/IMD domain-like"/>
    <property type="match status" value="1"/>
</dbReference>
<evidence type="ECO:0000313" key="3">
    <source>
        <dbReference type="EMBL" id="THV03321.1"/>
    </source>
</evidence>
<keyword evidence="1" id="KW-0175">Coiled coil</keyword>
<evidence type="ECO:0000313" key="4">
    <source>
        <dbReference type="Proteomes" id="UP000297245"/>
    </source>
</evidence>
<feature type="compositionally biased region" description="Polar residues" evidence="2">
    <location>
        <begin position="11"/>
        <end position="21"/>
    </location>
</feature>
<gene>
    <name evidence="3" type="ORF">K435DRAFT_747984</name>
</gene>
<dbReference type="InterPro" id="IPR037470">
    <property type="entry name" value="IVY1"/>
</dbReference>
<dbReference type="Gene3D" id="1.20.1270.60">
    <property type="entry name" value="Arfaptin homology (AH) domain/BAR domain"/>
    <property type="match status" value="1"/>
</dbReference>
<evidence type="ECO:0000256" key="2">
    <source>
        <dbReference type="SAM" id="MobiDB-lite"/>
    </source>
</evidence>
<dbReference type="PANTHER" id="PTHR38407">
    <property type="entry name" value="PROTEIN IVY1"/>
    <property type="match status" value="1"/>
</dbReference>
<reference evidence="3 4" key="1">
    <citation type="journal article" date="2019" name="Nat. Ecol. Evol.">
        <title>Megaphylogeny resolves global patterns of mushroom evolution.</title>
        <authorList>
            <person name="Varga T."/>
            <person name="Krizsan K."/>
            <person name="Foldi C."/>
            <person name="Dima B."/>
            <person name="Sanchez-Garcia M."/>
            <person name="Sanchez-Ramirez S."/>
            <person name="Szollosi G.J."/>
            <person name="Szarkandi J.G."/>
            <person name="Papp V."/>
            <person name="Albert L."/>
            <person name="Andreopoulos W."/>
            <person name="Angelini C."/>
            <person name="Antonin V."/>
            <person name="Barry K.W."/>
            <person name="Bougher N.L."/>
            <person name="Buchanan P."/>
            <person name="Buyck B."/>
            <person name="Bense V."/>
            <person name="Catcheside P."/>
            <person name="Chovatia M."/>
            <person name="Cooper J."/>
            <person name="Damon W."/>
            <person name="Desjardin D."/>
            <person name="Finy P."/>
            <person name="Geml J."/>
            <person name="Haridas S."/>
            <person name="Hughes K."/>
            <person name="Justo A."/>
            <person name="Karasinski D."/>
            <person name="Kautmanova I."/>
            <person name="Kiss B."/>
            <person name="Kocsube S."/>
            <person name="Kotiranta H."/>
            <person name="LaButti K.M."/>
            <person name="Lechner B.E."/>
            <person name="Liimatainen K."/>
            <person name="Lipzen A."/>
            <person name="Lukacs Z."/>
            <person name="Mihaltcheva S."/>
            <person name="Morgado L.N."/>
            <person name="Niskanen T."/>
            <person name="Noordeloos M.E."/>
            <person name="Ohm R.A."/>
            <person name="Ortiz-Santana B."/>
            <person name="Ovrebo C."/>
            <person name="Racz N."/>
            <person name="Riley R."/>
            <person name="Savchenko A."/>
            <person name="Shiryaev A."/>
            <person name="Soop K."/>
            <person name="Spirin V."/>
            <person name="Szebenyi C."/>
            <person name="Tomsovsky M."/>
            <person name="Tulloss R.E."/>
            <person name="Uehling J."/>
            <person name="Grigoriev I.V."/>
            <person name="Vagvolgyi C."/>
            <person name="Papp T."/>
            <person name="Martin F.M."/>
            <person name="Miettinen O."/>
            <person name="Hibbett D.S."/>
            <person name="Nagy L.G."/>
        </authorList>
    </citation>
    <scope>NUCLEOTIDE SEQUENCE [LARGE SCALE GENOMIC DNA]</scope>
    <source>
        <strain evidence="3 4">CBS 962.96</strain>
    </source>
</reference>
<feature type="compositionally biased region" description="Low complexity" evidence="2">
    <location>
        <begin position="293"/>
        <end position="306"/>
    </location>
</feature>
<accession>A0A4S8ML31</accession>
<feature type="compositionally biased region" description="Low complexity" evidence="2">
    <location>
        <begin position="543"/>
        <end position="558"/>
    </location>
</feature>
<feature type="compositionally biased region" description="Low complexity" evidence="2">
    <location>
        <begin position="471"/>
        <end position="480"/>
    </location>
</feature>
<dbReference type="EMBL" id="ML179068">
    <property type="protein sequence ID" value="THV03321.1"/>
    <property type="molecule type" value="Genomic_DNA"/>
</dbReference>
<feature type="region of interest" description="Disordered" evidence="2">
    <location>
        <begin position="289"/>
        <end position="565"/>
    </location>
</feature>
<feature type="compositionally biased region" description="Low complexity" evidence="2">
    <location>
        <begin position="351"/>
        <end position="370"/>
    </location>
</feature>